<protein>
    <submittedName>
        <fullName evidence="1">Uncharacterized protein</fullName>
    </submittedName>
</protein>
<evidence type="ECO:0000313" key="1">
    <source>
        <dbReference type="EMBL" id="KRF85058.1"/>
    </source>
</evidence>
<reference evidence="1 2" key="1">
    <citation type="journal article" date="2007" name="Nature">
        <title>Evolution of genes and genomes on the Drosophila phylogeny.</title>
        <authorList>
            <consortium name="Drosophila 12 Genomes Consortium"/>
            <person name="Clark A.G."/>
            <person name="Eisen M.B."/>
            <person name="Smith D.R."/>
            <person name="Bergman C.M."/>
            <person name="Oliver B."/>
            <person name="Markow T.A."/>
            <person name="Kaufman T.C."/>
            <person name="Kellis M."/>
            <person name="Gelbart W."/>
            <person name="Iyer V.N."/>
            <person name="Pollard D.A."/>
            <person name="Sackton T.B."/>
            <person name="Larracuente A.M."/>
            <person name="Singh N.D."/>
            <person name="Abad J.P."/>
            <person name="Abt D.N."/>
            <person name="Adryan B."/>
            <person name="Aguade M."/>
            <person name="Akashi H."/>
            <person name="Anderson W.W."/>
            <person name="Aquadro C.F."/>
            <person name="Ardell D.H."/>
            <person name="Arguello R."/>
            <person name="Artieri C.G."/>
            <person name="Barbash D.A."/>
            <person name="Barker D."/>
            <person name="Barsanti P."/>
            <person name="Batterham P."/>
            <person name="Batzoglou S."/>
            <person name="Begun D."/>
            <person name="Bhutkar A."/>
            <person name="Blanco E."/>
            <person name="Bosak S.A."/>
            <person name="Bradley R.K."/>
            <person name="Brand A.D."/>
            <person name="Brent M.R."/>
            <person name="Brooks A.N."/>
            <person name="Brown R.H."/>
            <person name="Butlin R.K."/>
            <person name="Caggese C."/>
            <person name="Calvi B.R."/>
            <person name="Bernardo de Carvalho A."/>
            <person name="Caspi A."/>
            <person name="Castrezana S."/>
            <person name="Celniker S.E."/>
            <person name="Chang J.L."/>
            <person name="Chapple C."/>
            <person name="Chatterji S."/>
            <person name="Chinwalla A."/>
            <person name="Civetta A."/>
            <person name="Clifton S.W."/>
            <person name="Comeron J.M."/>
            <person name="Costello J.C."/>
            <person name="Coyne J.A."/>
            <person name="Daub J."/>
            <person name="David R.G."/>
            <person name="Delcher A.L."/>
            <person name="Delehaunty K."/>
            <person name="Do C.B."/>
            <person name="Ebling H."/>
            <person name="Edwards K."/>
            <person name="Eickbush T."/>
            <person name="Evans J.D."/>
            <person name="Filipski A."/>
            <person name="Findeiss S."/>
            <person name="Freyhult E."/>
            <person name="Fulton L."/>
            <person name="Fulton R."/>
            <person name="Garcia A.C."/>
            <person name="Gardiner A."/>
            <person name="Garfield D.A."/>
            <person name="Garvin B.E."/>
            <person name="Gibson G."/>
            <person name="Gilbert D."/>
            <person name="Gnerre S."/>
            <person name="Godfrey J."/>
            <person name="Good R."/>
            <person name="Gotea V."/>
            <person name="Gravely B."/>
            <person name="Greenberg A.J."/>
            <person name="Griffiths-Jones S."/>
            <person name="Gross S."/>
            <person name="Guigo R."/>
            <person name="Gustafson E.A."/>
            <person name="Haerty W."/>
            <person name="Hahn M.W."/>
            <person name="Halligan D.L."/>
            <person name="Halpern A.L."/>
            <person name="Halter G.M."/>
            <person name="Han M.V."/>
            <person name="Heger A."/>
            <person name="Hillier L."/>
            <person name="Hinrichs A.S."/>
            <person name="Holmes I."/>
            <person name="Hoskins R.A."/>
            <person name="Hubisz M.J."/>
            <person name="Hultmark D."/>
            <person name="Huntley M.A."/>
            <person name="Jaffe D.B."/>
            <person name="Jagadeeshan S."/>
            <person name="Jeck W.R."/>
            <person name="Johnson J."/>
            <person name="Jones C.D."/>
            <person name="Jordan W.C."/>
            <person name="Karpen G.H."/>
            <person name="Kataoka E."/>
            <person name="Keightley P.D."/>
            <person name="Kheradpour P."/>
            <person name="Kirkness E.F."/>
            <person name="Koerich L.B."/>
            <person name="Kristiansen K."/>
            <person name="Kudrna D."/>
            <person name="Kulathinal R.J."/>
            <person name="Kumar S."/>
            <person name="Kwok R."/>
            <person name="Lander E."/>
            <person name="Langley C.H."/>
            <person name="Lapoint R."/>
            <person name="Lazzaro B.P."/>
            <person name="Lee S.J."/>
            <person name="Levesque L."/>
            <person name="Li R."/>
            <person name="Lin C.F."/>
            <person name="Lin M.F."/>
            <person name="Lindblad-Toh K."/>
            <person name="Llopart A."/>
            <person name="Long M."/>
            <person name="Low L."/>
            <person name="Lozovsky E."/>
            <person name="Lu J."/>
            <person name="Luo M."/>
            <person name="Machado C.A."/>
            <person name="Makalowski W."/>
            <person name="Marzo M."/>
            <person name="Matsuda M."/>
            <person name="Matzkin L."/>
            <person name="McAllister B."/>
            <person name="McBride C.S."/>
            <person name="McKernan B."/>
            <person name="McKernan K."/>
            <person name="Mendez-Lago M."/>
            <person name="Minx P."/>
            <person name="Mollenhauer M.U."/>
            <person name="Montooth K."/>
            <person name="Mount S.M."/>
            <person name="Mu X."/>
            <person name="Myers E."/>
            <person name="Negre B."/>
            <person name="Newfeld S."/>
            <person name="Nielsen R."/>
            <person name="Noor M.A."/>
            <person name="O'Grady P."/>
            <person name="Pachter L."/>
            <person name="Papaceit M."/>
            <person name="Parisi M.J."/>
            <person name="Parisi M."/>
            <person name="Parts L."/>
            <person name="Pedersen J.S."/>
            <person name="Pesole G."/>
            <person name="Phillippy A.M."/>
            <person name="Ponting C.P."/>
            <person name="Pop M."/>
            <person name="Porcelli D."/>
            <person name="Powell J.R."/>
            <person name="Prohaska S."/>
            <person name="Pruitt K."/>
            <person name="Puig M."/>
            <person name="Quesneville H."/>
            <person name="Ram K.R."/>
            <person name="Rand D."/>
            <person name="Rasmussen M.D."/>
            <person name="Reed L.K."/>
            <person name="Reenan R."/>
            <person name="Reily A."/>
            <person name="Remington K.A."/>
            <person name="Rieger T.T."/>
            <person name="Ritchie M.G."/>
            <person name="Robin C."/>
            <person name="Rogers Y.H."/>
            <person name="Rohde C."/>
            <person name="Rozas J."/>
            <person name="Rubenfield M.J."/>
            <person name="Ruiz A."/>
            <person name="Russo S."/>
            <person name="Salzberg S.L."/>
            <person name="Sanchez-Gracia A."/>
            <person name="Saranga D.J."/>
            <person name="Sato H."/>
            <person name="Schaeffer S.W."/>
            <person name="Schatz M.C."/>
            <person name="Schlenke T."/>
            <person name="Schwartz R."/>
            <person name="Segarra C."/>
            <person name="Singh R.S."/>
            <person name="Sirot L."/>
            <person name="Sirota M."/>
            <person name="Sisneros N.B."/>
            <person name="Smith C.D."/>
            <person name="Smith T.F."/>
            <person name="Spieth J."/>
            <person name="Stage D.E."/>
            <person name="Stark A."/>
            <person name="Stephan W."/>
            <person name="Strausberg R.L."/>
            <person name="Strempel S."/>
            <person name="Sturgill D."/>
            <person name="Sutton G."/>
            <person name="Sutton G.G."/>
            <person name="Tao W."/>
            <person name="Teichmann S."/>
            <person name="Tobari Y.N."/>
            <person name="Tomimura Y."/>
            <person name="Tsolas J.M."/>
            <person name="Valente V.L."/>
            <person name="Venter E."/>
            <person name="Venter J.C."/>
            <person name="Vicario S."/>
            <person name="Vieira F.G."/>
            <person name="Vilella A.J."/>
            <person name="Villasante A."/>
            <person name="Walenz B."/>
            <person name="Wang J."/>
            <person name="Wasserman M."/>
            <person name="Watts T."/>
            <person name="Wilson D."/>
            <person name="Wilson R.K."/>
            <person name="Wing R.A."/>
            <person name="Wolfner M.F."/>
            <person name="Wong A."/>
            <person name="Wong G.K."/>
            <person name="Wu C.I."/>
            <person name="Wu G."/>
            <person name="Yamamoto D."/>
            <person name="Yang H.P."/>
            <person name="Yang S.P."/>
            <person name="Yorke J.A."/>
            <person name="Yoshida K."/>
            <person name="Zdobnov E."/>
            <person name="Zhang P."/>
            <person name="Zhang Y."/>
            <person name="Zimin A.V."/>
            <person name="Baldwin J."/>
            <person name="Abdouelleil A."/>
            <person name="Abdulkadir J."/>
            <person name="Abebe A."/>
            <person name="Abera B."/>
            <person name="Abreu J."/>
            <person name="Acer S.C."/>
            <person name="Aftuck L."/>
            <person name="Alexander A."/>
            <person name="An P."/>
            <person name="Anderson E."/>
            <person name="Anderson S."/>
            <person name="Arachi H."/>
            <person name="Azer M."/>
            <person name="Bachantsang P."/>
            <person name="Barry A."/>
            <person name="Bayul T."/>
            <person name="Berlin A."/>
            <person name="Bessette D."/>
            <person name="Bloom T."/>
            <person name="Blye J."/>
            <person name="Boguslavskiy L."/>
            <person name="Bonnet C."/>
            <person name="Boukhgalter B."/>
            <person name="Bourzgui I."/>
            <person name="Brown A."/>
            <person name="Cahill P."/>
            <person name="Channer S."/>
            <person name="Cheshatsang Y."/>
            <person name="Chuda L."/>
            <person name="Citroen M."/>
            <person name="Collymore A."/>
            <person name="Cooke P."/>
            <person name="Costello M."/>
            <person name="D'Aco K."/>
            <person name="Daza R."/>
            <person name="De Haan G."/>
            <person name="DeGray S."/>
            <person name="DeMaso C."/>
            <person name="Dhargay N."/>
            <person name="Dooley K."/>
            <person name="Dooley E."/>
            <person name="Doricent M."/>
            <person name="Dorje P."/>
            <person name="Dorjee K."/>
            <person name="Dupes A."/>
            <person name="Elong R."/>
            <person name="Falk J."/>
            <person name="Farina A."/>
            <person name="Faro S."/>
            <person name="Ferguson D."/>
            <person name="Fisher S."/>
            <person name="Foley C.D."/>
            <person name="Franke A."/>
            <person name="Friedrich D."/>
            <person name="Gadbois L."/>
            <person name="Gearin G."/>
            <person name="Gearin C.R."/>
            <person name="Giannoukos G."/>
            <person name="Goode T."/>
            <person name="Graham J."/>
            <person name="Grandbois E."/>
            <person name="Grewal S."/>
            <person name="Gyaltsen K."/>
            <person name="Hafez N."/>
            <person name="Hagos B."/>
            <person name="Hall J."/>
            <person name="Henson C."/>
            <person name="Hollinger A."/>
            <person name="Honan T."/>
            <person name="Huard M.D."/>
            <person name="Hughes L."/>
            <person name="Hurhula B."/>
            <person name="Husby M.E."/>
            <person name="Kamat A."/>
            <person name="Kanga B."/>
            <person name="Kashin S."/>
            <person name="Khazanovich D."/>
            <person name="Kisner P."/>
            <person name="Lance K."/>
            <person name="Lara M."/>
            <person name="Lee W."/>
            <person name="Lennon N."/>
            <person name="Letendre F."/>
            <person name="LeVine R."/>
            <person name="Lipovsky A."/>
            <person name="Liu X."/>
            <person name="Liu J."/>
            <person name="Liu S."/>
            <person name="Lokyitsang T."/>
            <person name="Lokyitsang Y."/>
            <person name="Lubonja R."/>
            <person name="Lui A."/>
            <person name="MacDonald P."/>
            <person name="Magnisalis V."/>
            <person name="Maru K."/>
            <person name="Matthews C."/>
            <person name="McCusker W."/>
            <person name="McDonough S."/>
            <person name="Mehta T."/>
            <person name="Meldrim J."/>
            <person name="Meneus L."/>
            <person name="Mihai O."/>
            <person name="Mihalev A."/>
            <person name="Mihova T."/>
            <person name="Mittelman R."/>
            <person name="Mlenga V."/>
            <person name="Montmayeur A."/>
            <person name="Mulrain L."/>
            <person name="Navidi A."/>
            <person name="Naylor J."/>
            <person name="Negash T."/>
            <person name="Nguyen T."/>
            <person name="Nguyen N."/>
            <person name="Nicol R."/>
            <person name="Norbu C."/>
            <person name="Norbu N."/>
            <person name="Novod N."/>
            <person name="O'Neill B."/>
            <person name="Osman S."/>
            <person name="Markiewicz E."/>
            <person name="Oyono O.L."/>
            <person name="Patti C."/>
            <person name="Phunkhang P."/>
            <person name="Pierre F."/>
            <person name="Priest M."/>
            <person name="Raghuraman S."/>
            <person name="Rege F."/>
            <person name="Reyes R."/>
            <person name="Rise C."/>
            <person name="Rogov P."/>
            <person name="Ross K."/>
            <person name="Ryan E."/>
            <person name="Settipalli S."/>
            <person name="Shea T."/>
            <person name="Sherpa N."/>
            <person name="Shi L."/>
            <person name="Shih D."/>
            <person name="Sparrow T."/>
            <person name="Spaulding J."/>
            <person name="Stalker J."/>
            <person name="Stange-Thomann N."/>
            <person name="Stavropoulos S."/>
            <person name="Stone C."/>
            <person name="Strader C."/>
            <person name="Tesfaye S."/>
            <person name="Thomson T."/>
            <person name="Thoulutsang Y."/>
            <person name="Thoulutsang D."/>
            <person name="Topham K."/>
            <person name="Topping I."/>
            <person name="Tsamla T."/>
            <person name="Vassiliev H."/>
            <person name="Vo A."/>
            <person name="Wangchuk T."/>
            <person name="Wangdi T."/>
            <person name="Weiand M."/>
            <person name="Wilkinson J."/>
            <person name="Wilson A."/>
            <person name="Yadav S."/>
            <person name="Young G."/>
            <person name="Yu Q."/>
            <person name="Zembek L."/>
            <person name="Zhong D."/>
            <person name="Zimmer A."/>
            <person name="Zwirko Z."/>
            <person name="Jaffe D.B."/>
            <person name="Alvarez P."/>
            <person name="Brockman W."/>
            <person name="Butler J."/>
            <person name="Chin C."/>
            <person name="Gnerre S."/>
            <person name="Grabherr M."/>
            <person name="Kleber M."/>
            <person name="Mauceli E."/>
            <person name="MacCallum I."/>
        </authorList>
    </citation>
    <scope>NUCLEOTIDE SEQUENCE [LARGE SCALE GENOMIC DNA]</scope>
    <source>
        <strain evidence="2">Tucson 15010-1051.87</strain>
    </source>
</reference>
<dbReference type="Proteomes" id="UP000008792">
    <property type="component" value="Unassembled WGS sequence"/>
</dbReference>
<name>A0A0Q9WKP5_DROVI</name>
<dbReference type="OrthoDB" id="7869738at2759"/>
<evidence type="ECO:0000313" key="2">
    <source>
        <dbReference type="Proteomes" id="UP000008792"/>
    </source>
</evidence>
<dbReference type="InParanoid" id="A0A0Q9WKP5"/>
<accession>A0A0Q9WKP5</accession>
<dbReference type="KEGG" id="dvi:26531143"/>
<sequence>MDARERTEDVNLRTLSNMQGDMEENSNGTVYTALPPTGVYTDVNVVDYKHSNFCTNKYRRQNASYEQNHLDKCNEGAFSYCNYAPSHAFTGNCESDFCDCPTTSKEAARQNYAVDSCCCDPNQPEFQYTNLGNITNNLNIDRNTAGMVGYDPVPNIASSLGGHEYDGLHNTNQSAQTFYSDPSLISYHGMMNPDQLNDCPFHNMNGYSGDFSFSGGRGNNFNHFPNGTLMDLHMPEAMHKSSPFYGAESPLHGDNYDVGGLFPDVCGTQQSEFYGLGNGHAMHALHGLPYSTCQTN</sequence>
<dbReference type="AlphaFoldDB" id="A0A0Q9WKP5"/>
<keyword evidence="2" id="KW-1185">Reference proteome</keyword>
<organism evidence="1 2">
    <name type="scientific">Drosophila virilis</name>
    <name type="common">Fruit fly</name>
    <dbReference type="NCBI Taxonomy" id="7244"/>
    <lineage>
        <taxon>Eukaryota</taxon>
        <taxon>Metazoa</taxon>
        <taxon>Ecdysozoa</taxon>
        <taxon>Arthropoda</taxon>
        <taxon>Hexapoda</taxon>
        <taxon>Insecta</taxon>
        <taxon>Pterygota</taxon>
        <taxon>Neoptera</taxon>
        <taxon>Endopterygota</taxon>
        <taxon>Diptera</taxon>
        <taxon>Brachycera</taxon>
        <taxon>Muscomorpha</taxon>
        <taxon>Ephydroidea</taxon>
        <taxon>Drosophilidae</taxon>
        <taxon>Drosophila</taxon>
    </lineage>
</organism>
<dbReference type="EMBL" id="CH940647">
    <property type="protein sequence ID" value="KRF85058.1"/>
    <property type="molecule type" value="Genomic_DNA"/>
</dbReference>
<gene>
    <name evidence="1" type="primary">Dvir\GJ26373</name>
    <name evidence="1" type="ORF">Dvir_GJ26373</name>
</gene>
<proteinExistence type="predicted"/>